<reference evidence="1" key="1">
    <citation type="submission" date="2021-02" db="EMBL/GenBank/DDBJ databases">
        <authorList>
            <person name="Nowell W R."/>
        </authorList>
    </citation>
    <scope>NUCLEOTIDE SEQUENCE</scope>
</reference>
<dbReference type="EMBL" id="CAJOAX010002262">
    <property type="protein sequence ID" value="CAF3782670.1"/>
    <property type="molecule type" value="Genomic_DNA"/>
</dbReference>
<dbReference type="Proteomes" id="UP000663882">
    <property type="component" value="Unassembled WGS sequence"/>
</dbReference>
<proteinExistence type="predicted"/>
<organism evidence="1 3">
    <name type="scientific">Rotaria sordida</name>
    <dbReference type="NCBI Taxonomy" id="392033"/>
    <lineage>
        <taxon>Eukaryota</taxon>
        <taxon>Metazoa</taxon>
        <taxon>Spiralia</taxon>
        <taxon>Gnathifera</taxon>
        <taxon>Rotifera</taxon>
        <taxon>Eurotatoria</taxon>
        <taxon>Bdelloidea</taxon>
        <taxon>Philodinida</taxon>
        <taxon>Philodinidae</taxon>
        <taxon>Rotaria</taxon>
    </lineage>
</organism>
<name>A0A815R1Y9_9BILA</name>
<dbReference type="Proteomes" id="UP000663823">
    <property type="component" value="Unassembled WGS sequence"/>
</dbReference>
<accession>A0A815R1Y9</accession>
<evidence type="ECO:0000313" key="1">
    <source>
        <dbReference type="EMBL" id="CAF1470982.1"/>
    </source>
</evidence>
<sequence length="87" mass="10148">MNENEPSFKDSLAVYRVQSYYTKLLWNYMIKKQGETKTCKHFIKLVTATFRAQSVALRFRQFLSSQVTTLDAIDEIAPLMQTILHIS</sequence>
<dbReference type="AlphaFoldDB" id="A0A815R1Y9"/>
<protein>
    <submittedName>
        <fullName evidence="1">Uncharacterized protein</fullName>
    </submittedName>
</protein>
<comment type="caution">
    <text evidence="1">The sequence shown here is derived from an EMBL/GenBank/DDBJ whole genome shotgun (WGS) entry which is preliminary data.</text>
</comment>
<dbReference type="OrthoDB" id="10043536at2759"/>
<evidence type="ECO:0000313" key="3">
    <source>
        <dbReference type="Proteomes" id="UP000663882"/>
    </source>
</evidence>
<evidence type="ECO:0000313" key="2">
    <source>
        <dbReference type="EMBL" id="CAF3782670.1"/>
    </source>
</evidence>
<gene>
    <name evidence="2" type="ORF">OTI717_LOCUS17272</name>
    <name evidence="1" type="ORF">RFH988_LOCUS37541</name>
</gene>
<dbReference type="EMBL" id="CAJNOO010007590">
    <property type="protein sequence ID" value="CAF1470982.1"/>
    <property type="molecule type" value="Genomic_DNA"/>
</dbReference>